<reference evidence="2" key="2">
    <citation type="journal article" date="2015" name="Data Brief">
        <title>Shoot transcriptome of the giant reed, Arundo donax.</title>
        <authorList>
            <person name="Barrero R.A."/>
            <person name="Guerrero F.D."/>
            <person name="Moolhuijzen P."/>
            <person name="Goolsby J.A."/>
            <person name="Tidwell J."/>
            <person name="Bellgard S.E."/>
            <person name="Bellgard M.I."/>
        </authorList>
    </citation>
    <scope>NUCLEOTIDE SEQUENCE</scope>
    <source>
        <tissue evidence="2">Shoot tissue taken approximately 20 cm above the soil surface</tissue>
    </source>
</reference>
<feature type="region of interest" description="Disordered" evidence="1">
    <location>
        <begin position="98"/>
        <end position="128"/>
    </location>
</feature>
<reference evidence="2" key="1">
    <citation type="submission" date="2014-09" db="EMBL/GenBank/DDBJ databases">
        <authorList>
            <person name="Magalhaes I.L.F."/>
            <person name="Oliveira U."/>
            <person name="Santos F.R."/>
            <person name="Vidigal T.H.D.A."/>
            <person name="Brescovit A.D."/>
            <person name="Santos A.J."/>
        </authorList>
    </citation>
    <scope>NUCLEOTIDE SEQUENCE</scope>
    <source>
        <tissue evidence="2">Shoot tissue taken approximately 20 cm above the soil surface</tissue>
    </source>
</reference>
<protein>
    <submittedName>
        <fullName evidence="2">Uncharacterized protein</fullName>
    </submittedName>
</protein>
<sequence length="128" mass="13946">MAQIMYQTRPPLAHHPSLLSPDGISASAGELMVAVHGGGRPPPCAHATSEVILRDGSFIPYATTTQQHASFTMTPQLRWRSWLPCVSLLACPVAPMSPLASQESTSTNHLPDIHRNKRKMLAEEEARP</sequence>
<evidence type="ECO:0000313" key="2">
    <source>
        <dbReference type="EMBL" id="JAD86831.1"/>
    </source>
</evidence>
<feature type="compositionally biased region" description="Polar residues" evidence="1">
    <location>
        <begin position="99"/>
        <end position="109"/>
    </location>
</feature>
<organism evidence="2">
    <name type="scientific">Arundo donax</name>
    <name type="common">Giant reed</name>
    <name type="synonym">Donax arundinaceus</name>
    <dbReference type="NCBI Taxonomy" id="35708"/>
    <lineage>
        <taxon>Eukaryota</taxon>
        <taxon>Viridiplantae</taxon>
        <taxon>Streptophyta</taxon>
        <taxon>Embryophyta</taxon>
        <taxon>Tracheophyta</taxon>
        <taxon>Spermatophyta</taxon>
        <taxon>Magnoliopsida</taxon>
        <taxon>Liliopsida</taxon>
        <taxon>Poales</taxon>
        <taxon>Poaceae</taxon>
        <taxon>PACMAD clade</taxon>
        <taxon>Arundinoideae</taxon>
        <taxon>Arundineae</taxon>
        <taxon>Arundo</taxon>
    </lineage>
</organism>
<dbReference type="AlphaFoldDB" id="A0A0A9DG56"/>
<proteinExistence type="predicted"/>
<name>A0A0A9DG56_ARUDO</name>
<evidence type="ECO:0000256" key="1">
    <source>
        <dbReference type="SAM" id="MobiDB-lite"/>
    </source>
</evidence>
<dbReference type="EMBL" id="GBRH01211064">
    <property type="protein sequence ID" value="JAD86831.1"/>
    <property type="molecule type" value="Transcribed_RNA"/>
</dbReference>
<accession>A0A0A9DG56</accession>